<dbReference type="InterPro" id="IPR000868">
    <property type="entry name" value="Isochorismatase-like_dom"/>
</dbReference>
<dbReference type="Gene3D" id="3.40.50.850">
    <property type="entry name" value="Isochorismatase-like"/>
    <property type="match status" value="1"/>
</dbReference>
<evidence type="ECO:0000313" key="4">
    <source>
        <dbReference type="Proteomes" id="UP001589894"/>
    </source>
</evidence>
<evidence type="ECO:0000259" key="2">
    <source>
        <dbReference type="Pfam" id="PF00857"/>
    </source>
</evidence>
<dbReference type="InterPro" id="IPR050272">
    <property type="entry name" value="Isochorismatase-like_hydrls"/>
</dbReference>
<proteinExistence type="predicted"/>
<keyword evidence="1 3" id="KW-0378">Hydrolase</keyword>
<dbReference type="RefSeq" id="WP_377338658.1">
    <property type="nucleotide sequence ID" value="NZ_JBHLUE010000011.1"/>
</dbReference>
<comment type="caution">
    <text evidence="3">The sequence shown here is derived from an EMBL/GenBank/DDBJ whole genome shotgun (WGS) entry which is preliminary data.</text>
</comment>
<dbReference type="Pfam" id="PF00857">
    <property type="entry name" value="Isochorismatase"/>
    <property type="match status" value="1"/>
</dbReference>
<feature type="domain" description="Isochorismatase-like" evidence="2">
    <location>
        <begin position="3"/>
        <end position="150"/>
    </location>
</feature>
<dbReference type="PANTHER" id="PTHR43540:SF6">
    <property type="entry name" value="ISOCHORISMATASE-LIKE DOMAIN-CONTAINING PROTEIN"/>
    <property type="match status" value="1"/>
</dbReference>
<evidence type="ECO:0000256" key="1">
    <source>
        <dbReference type="ARBA" id="ARBA00022801"/>
    </source>
</evidence>
<dbReference type="InterPro" id="IPR036380">
    <property type="entry name" value="Isochorismatase-like_sf"/>
</dbReference>
<organism evidence="3 4">
    <name type="scientific">Plantactinospora siamensis</name>
    <dbReference type="NCBI Taxonomy" id="555372"/>
    <lineage>
        <taxon>Bacteria</taxon>
        <taxon>Bacillati</taxon>
        <taxon>Actinomycetota</taxon>
        <taxon>Actinomycetes</taxon>
        <taxon>Micromonosporales</taxon>
        <taxon>Micromonosporaceae</taxon>
        <taxon>Plantactinospora</taxon>
    </lineage>
</organism>
<dbReference type="GO" id="GO:0016787">
    <property type="term" value="F:hydrolase activity"/>
    <property type="evidence" value="ECO:0007669"/>
    <property type="project" value="UniProtKB-KW"/>
</dbReference>
<gene>
    <name evidence="3" type="ORF">ACFFHU_13345</name>
</gene>
<dbReference type="EMBL" id="JBHLUE010000011">
    <property type="protein sequence ID" value="MFC0565115.1"/>
    <property type="molecule type" value="Genomic_DNA"/>
</dbReference>
<reference evidence="3 4" key="1">
    <citation type="submission" date="2024-09" db="EMBL/GenBank/DDBJ databases">
        <authorList>
            <person name="Sun Q."/>
            <person name="Mori K."/>
        </authorList>
    </citation>
    <scope>NUCLEOTIDE SEQUENCE [LARGE SCALE GENOMIC DNA]</scope>
    <source>
        <strain evidence="3 4">TBRC 2205</strain>
    </source>
</reference>
<accession>A0ABV6NWF5</accession>
<dbReference type="SUPFAM" id="SSF52499">
    <property type="entry name" value="Isochorismatase-like hydrolases"/>
    <property type="match status" value="1"/>
</dbReference>
<sequence length="202" mass="21775">MTSALLVIDVQRSFQQREIWAANSNPDIVRQVNRLVTAARERGDLVVWVLHSEPDTGTVFDPANGHVRLMDGLEPAPGEPRLTKTSHNAFTTTGLAQLLTERGIRRLIVSGIQTEQCCETTARVASDLGYDVTFVTDATATTPIQHRDASPGRTLAEILADPRTLGTADIIARTEYALAGRFATIRTVDEVVGASEPAVVGG</sequence>
<dbReference type="PANTHER" id="PTHR43540">
    <property type="entry name" value="PEROXYUREIDOACRYLATE/UREIDOACRYLATE AMIDOHYDROLASE-RELATED"/>
    <property type="match status" value="1"/>
</dbReference>
<dbReference type="Proteomes" id="UP001589894">
    <property type="component" value="Unassembled WGS sequence"/>
</dbReference>
<keyword evidence="4" id="KW-1185">Reference proteome</keyword>
<name>A0ABV6NWF5_9ACTN</name>
<evidence type="ECO:0000313" key="3">
    <source>
        <dbReference type="EMBL" id="MFC0565115.1"/>
    </source>
</evidence>
<protein>
    <submittedName>
        <fullName evidence="3">Cysteine hydrolase family protein</fullName>
    </submittedName>
</protein>